<keyword evidence="3" id="KW-1185">Reference proteome</keyword>
<evidence type="ECO:0000313" key="3">
    <source>
        <dbReference type="Proteomes" id="UP001195483"/>
    </source>
</evidence>
<feature type="chain" id="PRO_5042243734" evidence="1">
    <location>
        <begin position="44"/>
        <end position="101"/>
    </location>
</feature>
<name>A0AAE0S8G1_9BIVA</name>
<reference evidence="2" key="2">
    <citation type="journal article" date="2021" name="Genome Biol. Evol.">
        <title>Developing a high-quality reference genome for a parasitic bivalve with doubly uniparental inheritance (Bivalvia: Unionida).</title>
        <authorList>
            <person name="Smith C.H."/>
        </authorList>
    </citation>
    <scope>NUCLEOTIDE SEQUENCE</scope>
    <source>
        <strain evidence="2">CHS0354</strain>
        <tissue evidence="2">Mantle</tissue>
    </source>
</reference>
<sequence>MARPAHKSLYIDKAMSKASFAFKLLCSLCVCVCVCMCVRVCVCVSIDQTPLNKNCLVIYNCNYCGKDYIWETARRLETRLQEHLYTNKESLTAVGEHCKKS</sequence>
<organism evidence="2 3">
    <name type="scientific">Potamilus streckersoni</name>
    <dbReference type="NCBI Taxonomy" id="2493646"/>
    <lineage>
        <taxon>Eukaryota</taxon>
        <taxon>Metazoa</taxon>
        <taxon>Spiralia</taxon>
        <taxon>Lophotrochozoa</taxon>
        <taxon>Mollusca</taxon>
        <taxon>Bivalvia</taxon>
        <taxon>Autobranchia</taxon>
        <taxon>Heteroconchia</taxon>
        <taxon>Palaeoheterodonta</taxon>
        <taxon>Unionida</taxon>
        <taxon>Unionoidea</taxon>
        <taxon>Unionidae</taxon>
        <taxon>Ambleminae</taxon>
        <taxon>Lampsilini</taxon>
        <taxon>Potamilus</taxon>
    </lineage>
</organism>
<accession>A0AAE0S8G1</accession>
<protein>
    <submittedName>
        <fullName evidence="2">Uncharacterized protein</fullName>
    </submittedName>
</protein>
<evidence type="ECO:0000313" key="2">
    <source>
        <dbReference type="EMBL" id="KAK3587154.1"/>
    </source>
</evidence>
<reference evidence="2" key="1">
    <citation type="journal article" date="2021" name="Genome Biol. Evol.">
        <title>A High-Quality Reference Genome for a Parasitic Bivalve with Doubly Uniparental Inheritance (Bivalvia: Unionida).</title>
        <authorList>
            <person name="Smith C.H."/>
        </authorList>
    </citation>
    <scope>NUCLEOTIDE SEQUENCE</scope>
    <source>
        <strain evidence="2">CHS0354</strain>
    </source>
</reference>
<proteinExistence type="predicted"/>
<feature type="signal peptide" evidence="1">
    <location>
        <begin position="1"/>
        <end position="43"/>
    </location>
</feature>
<reference evidence="2" key="3">
    <citation type="submission" date="2023-05" db="EMBL/GenBank/DDBJ databases">
        <authorList>
            <person name="Smith C.H."/>
        </authorList>
    </citation>
    <scope>NUCLEOTIDE SEQUENCE</scope>
    <source>
        <strain evidence="2">CHS0354</strain>
        <tissue evidence="2">Mantle</tissue>
    </source>
</reference>
<keyword evidence="1" id="KW-0732">Signal</keyword>
<dbReference type="AlphaFoldDB" id="A0AAE0S8G1"/>
<gene>
    <name evidence="2" type="ORF">CHS0354_006797</name>
</gene>
<dbReference type="Proteomes" id="UP001195483">
    <property type="component" value="Unassembled WGS sequence"/>
</dbReference>
<comment type="caution">
    <text evidence="2">The sequence shown here is derived from an EMBL/GenBank/DDBJ whole genome shotgun (WGS) entry which is preliminary data.</text>
</comment>
<dbReference type="EMBL" id="JAEAOA010000468">
    <property type="protein sequence ID" value="KAK3587154.1"/>
    <property type="molecule type" value="Genomic_DNA"/>
</dbReference>
<evidence type="ECO:0000256" key="1">
    <source>
        <dbReference type="SAM" id="SignalP"/>
    </source>
</evidence>